<keyword evidence="1" id="KW-0812">Transmembrane</keyword>
<proteinExistence type="predicted"/>
<comment type="caution">
    <text evidence="2">The sequence shown here is derived from an EMBL/GenBank/DDBJ whole genome shotgun (WGS) entry which is preliminary data.</text>
</comment>
<evidence type="ECO:0000256" key="1">
    <source>
        <dbReference type="SAM" id="Phobius"/>
    </source>
</evidence>
<gene>
    <name evidence="2" type="ORF">JJQ60_18100</name>
</gene>
<keyword evidence="3" id="KW-1185">Reference proteome</keyword>
<protein>
    <submittedName>
        <fullName evidence="2">Uncharacterized protein</fullName>
    </submittedName>
</protein>
<dbReference type="RefSeq" id="WP_201923560.1">
    <property type="nucleotide sequence ID" value="NZ_BAABAX010000002.1"/>
</dbReference>
<evidence type="ECO:0000313" key="2">
    <source>
        <dbReference type="EMBL" id="MBL0685452.1"/>
    </source>
</evidence>
<dbReference type="Proteomes" id="UP000651057">
    <property type="component" value="Unassembled WGS sequence"/>
</dbReference>
<keyword evidence="1" id="KW-1133">Transmembrane helix</keyword>
<organism evidence="2 3">
    <name type="scientific">Aquimarina mytili</name>
    <dbReference type="NCBI Taxonomy" id="874423"/>
    <lineage>
        <taxon>Bacteria</taxon>
        <taxon>Pseudomonadati</taxon>
        <taxon>Bacteroidota</taxon>
        <taxon>Flavobacteriia</taxon>
        <taxon>Flavobacteriales</taxon>
        <taxon>Flavobacteriaceae</taxon>
        <taxon>Aquimarina</taxon>
    </lineage>
</organism>
<reference evidence="2" key="1">
    <citation type="submission" date="2021-01" db="EMBL/GenBank/DDBJ databases">
        <authorList>
            <person name="Zhong Y.L."/>
        </authorList>
    </citation>
    <scope>NUCLEOTIDE SEQUENCE</scope>
    <source>
        <strain evidence="2">KCTC 23302</strain>
    </source>
</reference>
<accession>A0A937DB70</accession>
<keyword evidence="1" id="KW-0472">Membrane</keyword>
<sequence>MIGGIILLTIALIAWFGMAKNASEESATGFVRIFKSIFGMKGYIIMAKFIAILFLLAALAEFYKYFTE</sequence>
<name>A0A937DB70_9FLAO</name>
<evidence type="ECO:0000313" key="3">
    <source>
        <dbReference type="Proteomes" id="UP000651057"/>
    </source>
</evidence>
<dbReference type="AlphaFoldDB" id="A0A937DB70"/>
<dbReference type="EMBL" id="JAERQJ010000008">
    <property type="protein sequence ID" value="MBL0685452.1"/>
    <property type="molecule type" value="Genomic_DNA"/>
</dbReference>
<feature type="transmembrane region" description="Helical" evidence="1">
    <location>
        <begin position="43"/>
        <end position="63"/>
    </location>
</feature>